<sequence>MKNDDEKTLFASRLIKAMQAKGYEAKASILEREFNLNYSGRPMTLHGVRKWLIGEAIPSGDKLLTLAKWLDVPPEELAFEKDIQKAIAQRDARWQQDIGYRDKEVFEAFIALSPAHKKIVRDMIVALSNNSTKT</sequence>
<dbReference type="InterPro" id="IPR001387">
    <property type="entry name" value="Cro/C1-type_HTH"/>
</dbReference>
<proteinExistence type="predicted"/>
<dbReference type="AlphaFoldDB" id="A0A1E7RDB2"/>
<dbReference type="OrthoDB" id="5636356at2"/>
<evidence type="ECO:0000259" key="1">
    <source>
        <dbReference type="PROSITE" id="PS50943"/>
    </source>
</evidence>
<dbReference type="RefSeq" id="WP_070069111.1">
    <property type="nucleotide sequence ID" value="NZ_MKKK01000009.1"/>
</dbReference>
<accession>A0A1E7RDB2</accession>
<dbReference type="PROSITE" id="PS50943">
    <property type="entry name" value="HTH_CROC1"/>
    <property type="match status" value="1"/>
</dbReference>
<keyword evidence="2" id="KW-0238">DNA-binding</keyword>
<organism evidence="2 3">
    <name type="scientific">Acinetobacter qingfengensis</name>
    <dbReference type="NCBI Taxonomy" id="1262585"/>
    <lineage>
        <taxon>Bacteria</taxon>
        <taxon>Pseudomonadati</taxon>
        <taxon>Pseudomonadota</taxon>
        <taxon>Gammaproteobacteria</taxon>
        <taxon>Moraxellales</taxon>
        <taxon>Moraxellaceae</taxon>
        <taxon>Acinetobacter</taxon>
    </lineage>
</organism>
<protein>
    <submittedName>
        <fullName evidence="2">DNA-binding protein</fullName>
    </submittedName>
</protein>
<feature type="domain" description="HTH cro/C1-type" evidence="1">
    <location>
        <begin position="48"/>
        <end position="77"/>
    </location>
</feature>
<keyword evidence="3" id="KW-1185">Reference proteome</keyword>
<evidence type="ECO:0000313" key="2">
    <source>
        <dbReference type="EMBL" id="OEY97399.1"/>
    </source>
</evidence>
<dbReference type="STRING" id="1262585.BJI46_09845"/>
<reference evidence="2 3" key="1">
    <citation type="submission" date="2016-09" db="EMBL/GenBank/DDBJ databases">
        <authorList>
            <person name="Capua I."/>
            <person name="De Benedictis P."/>
            <person name="Joannis T."/>
            <person name="Lombin L.H."/>
            <person name="Cattoli G."/>
        </authorList>
    </citation>
    <scope>NUCLEOTIDE SEQUENCE [LARGE SCALE GENOMIC DNA]</scope>
    <source>
        <strain evidence="2 3">ANC 4671</strain>
    </source>
</reference>
<comment type="caution">
    <text evidence="2">The sequence shown here is derived from an EMBL/GenBank/DDBJ whole genome shotgun (WGS) entry which is preliminary data.</text>
</comment>
<gene>
    <name evidence="2" type="ORF">BJI46_09845</name>
</gene>
<dbReference type="EMBL" id="MKKK01000009">
    <property type="protein sequence ID" value="OEY97399.1"/>
    <property type="molecule type" value="Genomic_DNA"/>
</dbReference>
<name>A0A1E7RDB2_9GAMM</name>
<dbReference type="Proteomes" id="UP000185895">
    <property type="component" value="Unassembled WGS sequence"/>
</dbReference>
<evidence type="ECO:0000313" key="3">
    <source>
        <dbReference type="Proteomes" id="UP000185895"/>
    </source>
</evidence>
<dbReference type="GO" id="GO:0003677">
    <property type="term" value="F:DNA binding"/>
    <property type="evidence" value="ECO:0007669"/>
    <property type="project" value="UniProtKB-KW"/>
</dbReference>